<feature type="compositionally biased region" description="Basic and acidic residues" evidence="1">
    <location>
        <begin position="248"/>
        <end position="274"/>
    </location>
</feature>
<name>A0A0G4FDN5_9ALVE</name>
<organism evidence="2">
    <name type="scientific">Chromera velia CCMP2878</name>
    <dbReference type="NCBI Taxonomy" id="1169474"/>
    <lineage>
        <taxon>Eukaryota</taxon>
        <taxon>Sar</taxon>
        <taxon>Alveolata</taxon>
        <taxon>Colpodellida</taxon>
        <taxon>Chromeraceae</taxon>
        <taxon>Chromera</taxon>
    </lineage>
</organism>
<feature type="compositionally biased region" description="Pro residues" evidence="1">
    <location>
        <begin position="384"/>
        <end position="406"/>
    </location>
</feature>
<reference evidence="2" key="1">
    <citation type="submission" date="2014-11" db="EMBL/GenBank/DDBJ databases">
        <authorList>
            <person name="Otto D Thomas"/>
            <person name="Naeem Raeece"/>
        </authorList>
    </citation>
    <scope>NUCLEOTIDE SEQUENCE</scope>
</reference>
<feature type="region of interest" description="Disordered" evidence="1">
    <location>
        <begin position="1"/>
        <end position="64"/>
    </location>
</feature>
<feature type="compositionally biased region" description="Pro residues" evidence="1">
    <location>
        <begin position="293"/>
        <end position="318"/>
    </location>
</feature>
<feature type="compositionally biased region" description="Polar residues" evidence="1">
    <location>
        <begin position="329"/>
        <end position="338"/>
    </location>
</feature>
<feature type="compositionally biased region" description="Low complexity" evidence="1">
    <location>
        <begin position="192"/>
        <end position="217"/>
    </location>
</feature>
<sequence length="694" mass="73834">MRNPDDVTEKEKKTGDGTGKEKEKRDGRGEQKGCQGGEKKEDLKADEVEETPQENESRSETVASAEAGVARALAQGIRRLLTRGVDLGAKAGRAGGKAGVSGVRNASVDALRTAVRTSGVALRRFFGGLFERAVKVPMQRTKEILRFSRLSRWLEKSPRLKPSFSTLSSRVRGLQREAVKKLRDILKRFQARAKASAGGSTTTTPAGGAAGRSSASRLTRETIAKASERAEQALEAWEAGHGALHEIQHGDPAKHESSKEDQTAACKEKEKDSQTRSSSSSSSPPTQTASYSPPTPPAKSPTPIPPQTHSDPLPPPSRALPTASHDVPDTQTGSTQRKAPQPPTANALTPERRNGSVREDPKLLGRYPHVSSSPIGSPQSATLDPPPRSSQPKPPPPTELPLPPSPSAAAIPTRDPMGVPGGSPRSPLASFLEASRVAIPNFLRSAVMGMALFSSYEYFDDLAKAAALHREKWKGKKASESSHSQTGSEILLAGLTGSMGGAAAGYVFGFGTCLFERTETWWVSTKQAYVSRGSPAARKDIFWNQMQKVPRLPSALAALCMHGSLLSHALSHSALFGSFEVSRKALGCLSTYAQGEKNNGTTNRKSSGGNHARGGGAGDTVGLIEVGVSGILAGCCHEFVSHYTSQAEDSRGGTEWWRRFRSSFRAASPSLRSVVLRSPAAALGLVAFAYGRDN</sequence>
<dbReference type="VEuPathDB" id="CryptoDB:Cvel_16411"/>
<proteinExistence type="predicted"/>
<feature type="compositionally biased region" description="Low complexity" evidence="1">
    <location>
        <begin position="275"/>
        <end position="292"/>
    </location>
</feature>
<feature type="region of interest" description="Disordered" evidence="1">
    <location>
        <begin position="191"/>
        <end position="217"/>
    </location>
</feature>
<dbReference type="EMBL" id="CDMZ01000290">
    <property type="protein sequence ID" value="CEM11078.1"/>
    <property type="molecule type" value="Genomic_DNA"/>
</dbReference>
<protein>
    <submittedName>
        <fullName evidence="2">Uncharacterized protein</fullName>
    </submittedName>
</protein>
<gene>
    <name evidence="2" type="ORF">Cvel_16411</name>
</gene>
<dbReference type="PRINTS" id="PR01217">
    <property type="entry name" value="PRICHEXTENSN"/>
</dbReference>
<feature type="region of interest" description="Disordered" evidence="1">
    <location>
        <begin position="248"/>
        <end position="424"/>
    </location>
</feature>
<dbReference type="AlphaFoldDB" id="A0A0G4FDN5"/>
<accession>A0A0G4FDN5</accession>
<evidence type="ECO:0000313" key="2">
    <source>
        <dbReference type="EMBL" id="CEM11078.1"/>
    </source>
</evidence>
<feature type="compositionally biased region" description="Basic and acidic residues" evidence="1">
    <location>
        <begin position="350"/>
        <end position="363"/>
    </location>
</feature>
<feature type="compositionally biased region" description="Basic and acidic residues" evidence="1">
    <location>
        <begin position="1"/>
        <end position="46"/>
    </location>
</feature>
<evidence type="ECO:0000256" key="1">
    <source>
        <dbReference type="SAM" id="MobiDB-lite"/>
    </source>
</evidence>
<feature type="compositionally biased region" description="Polar residues" evidence="1">
    <location>
        <begin position="370"/>
        <end position="382"/>
    </location>
</feature>